<evidence type="ECO:0000313" key="3">
    <source>
        <dbReference type="Proteomes" id="UP000297703"/>
    </source>
</evidence>
<accession>A0A4D9E7W6</accession>
<dbReference type="Proteomes" id="UP000297703">
    <property type="component" value="Unassembled WGS sequence"/>
</dbReference>
<proteinExistence type="predicted"/>
<organism evidence="2 3">
    <name type="scientific">Platysternon megacephalum</name>
    <name type="common">big-headed turtle</name>
    <dbReference type="NCBI Taxonomy" id="55544"/>
    <lineage>
        <taxon>Eukaryota</taxon>
        <taxon>Metazoa</taxon>
        <taxon>Chordata</taxon>
        <taxon>Craniata</taxon>
        <taxon>Vertebrata</taxon>
        <taxon>Euteleostomi</taxon>
        <taxon>Archelosauria</taxon>
        <taxon>Testudinata</taxon>
        <taxon>Testudines</taxon>
        <taxon>Cryptodira</taxon>
        <taxon>Durocryptodira</taxon>
        <taxon>Testudinoidea</taxon>
        <taxon>Platysternidae</taxon>
        <taxon>Platysternon</taxon>
    </lineage>
</organism>
<dbReference type="EMBL" id="QXTE01000148">
    <property type="protein sequence ID" value="TFK03972.1"/>
    <property type="molecule type" value="Genomic_DNA"/>
</dbReference>
<gene>
    <name evidence="2" type="ORF">DR999_PMT13533</name>
</gene>
<reference evidence="2 3" key="1">
    <citation type="submission" date="2019-04" db="EMBL/GenBank/DDBJ databases">
        <title>Draft genome of the big-headed turtle Platysternon megacephalum.</title>
        <authorList>
            <person name="Gong S."/>
        </authorList>
    </citation>
    <scope>NUCLEOTIDE SEQUENCE [LARGE SCALE GENOMIC DNA]</scope>
    <source>
        <strain evidence="2">DO16091913</strain>
        <tissue evidence="2">Muscle</tissue>
    </source>
</reference>
<comment type="caution">
    <text evidence="2">The sequence shown here is derived from an EMBL/GenBank/DDBJ whole genome shotgun (WGS) entry which is preliminary data.</text>
</comment>
<feature type="region of interest" description="Disordered" evidence="1">
    <location>
        <begin position="79"/>
        <end position="112"/>
    </location>
</feature>
<dbReference type="AlphaFoldDB" id="A0A4D9E7W6"/>
<reference evidence="2 3" key="2">
    <citation type="submission" date="2019-04" db="EMBL/GenBank/DDBJ databases">
        <title>The genome sequence of big-headed turtle.</title>
        <authorList>
            <person name="Gong S."/>
        </authorList>
    </citation>
    <scope>NUCLEOTIDE SEQUENCE [LARGE SCALE GENOMIC DNA]</scope>
    <source>
        <strain evidence="2">DO16091913</strain>
        <tissue evidence="2">Muscle</tissue>
    </source>
</reference>
<sequence>MVWDKDQRSNSGLPMELAPVYNLPEFGLLSLNRCESWAIFSLILHFLRGVRSQGQVLVHWGGRQAEGGGGRGGLTWGEVRTSAALPSDQDTDPKLPLAFGSGLKDRPHLSPD</sequence>
<protein>
    <submittedName>
        <fullName evidence="2">Cyclin-I</fullName>
    </submittedName>
</protein>
<feature type="compositionally biased region" description="Basic and acidic residues" evidence="1">
    <location>
        <begin position="103"/>
        <end position="112"/>
    </location>
</feature>
<name>A0A4D9E7W6_9SAUR</name>
<evidence type="ECO:0000256" key="1">
    <source>
        <dbReference type="SAM" id="MobiDB-lite"/>
    </source>
</evidence>
<evidence type="ECO:0000313" key="2">
    <source>
        <dbReference type="EMBL" id="TFK03972.1"/>
    </source>
</evidence>
<keyword evidence="3" id="KW-1185">Reference proteome</keyword>